<dbReference type="Pfam" id="PF01590">
    <property type="entry name" value="GAF"/>
    <property type="match status" value="1"/>
</dbReference>
<evidence type="ECO:0000259" key="1">
    <source>
        <dbReference type="SMART" id="SM00065"/>
    </source>
</evidence>
<keyword evidence="3" id="KW-1185">Reference proteome</keyword>
<proteinExistence type="predicted"/>
<reference evidence="3" key="1">
    <citation type="submission" date="2016-10" db="EMBL/GenBank/DDBJ databases">
        <authorList>
            <person name="Varghese N."/>
            <person name="Submissions S."/>
        </authorList>
    </citation>
    <scope>NUCLEOTIDE SEQUENCE [LARGE SCALE GENOMIC DNA]</scope>
    <source>
        <strain evidence="3">S6-262</strain>
    </source>
</reference>
<dbReference type="OrthoDB" id="9812260at2"/>
<dbReference type="RefSeq" id="WP_093664550.1">
    <property type="nucleotide sequence ID" value="NZ_FOCF01000002.1"/>
</dbReference>
<dbReference type="Gene3D" id="3.30.450.40">
    <property type="match status" value="1"/>
</dbReference>
<gene>
    <name evidence="2" type="ORF">SAMN05192583_1221</name>
</gene>
<evidence type="ECO:0000313" key="2">
    <source>
        <dbReference type="EMBL" id="SEM78439.1"/>
    </source>
</evidence>
<dbReference type="InterPro" id="IPR003018">
    <property type="entry name" value="GAF"/>
</dbReference>
<dbReference type="InterPro" id="IPR029016">
    <property type="entry name" value="GAF-like_dom_sf"/>
</dbReference>
<dbReference type="PANTHER" id="PTHR43102">
    <property type="entry name" value="SLR1143 PROTEIN"/>
    <property type="match status" value="1"/>
</dbReference>
<evidence type="ECO:0000313" key="3">
    <source>
        <dbReference type="Proteomes" id="UP000199206"/>
    </source>
</evidence>
<sequence>MGLTLYDPAPTPDDEPSRARAVELSGALGVRDDAVLQALVEKARNSCDTQMAAVSILHNDWQFLIATSGLPGGAYSRRTSFCGHILNEGGGVFCVPDALDDERFAGNPVVEQDGGIRFYAGAPIRDQDQRILGALCVFDSHPRERCPHDVELVLPVLAEEVRRRLLDFAPVPAGLEPT</sequence>
<dbReference type="SUPFAM" id="SSF55781">
    <property type="entry name" value="GAF domain-like"/>
    <property type="match status" value="1"/>
</dbReference>
<protein>
    <submittedName>
        <fullName evidence="2">GAF domain-containing protein</fullName>
    </submittedName>
</protein>
<organism evidence="2 3">
    <name type="scientific">Sphingomonas gellani</name>
    <dbReference type="NCBI Taxonomy" id="1166340"/>
    <lineage>
        <taxon>Bacteria</taxon>
        <taxon>Pseudomonadati</taxon>
        <taxon>Pseudomonadota</taxon>
        <taxon>Alphaproteobacteria</taxon>
        <taxon>Sphingomonadales</taxon>
        <taxon>Sphingomonadaceae</taxon>
        <taxon>Sphingomonas</taxon>
    </lineage>
</organism>
<name>A0A1H8B7U3_9SPHN</name>
<accession>A0A1H8B7U3</accession>
<dbReference type="AlphaFoldDB" id="A0A1H8B7U3"/>
<feature type="domain" description="GAF" evidence="1">
    <location>
        <begin position="31"/>
        <end position="175"/>
    </location>
</feature>
<dbReference type="PANTHER" id="PTHR43102:SF2">
    <property type="entry name" value="GAF DOMAIN-CONTAINING PROTEIN"/>
    <property type="match status" value="1"/>
</dbReference>
<dbReference type="EMBL" id="FOCF01000002">
    <property type="protein sequence ID" value="SEM78439.1"/>
    <property type="molecule type" value="Genomic_DNA"/>
</dbReference>
<dbReference type="SMART" id="SM00065">
    <property type="entry name" value="GAF"/>
    <property type="match status" value="1"/>
</dbReference>
<dbReference type="STRING" id="1166340.SAMN05192583_1221"/>
<dbReference type="Proteomes" id="UP000199206">
    <property type="component" value="Unassembled WGS sequence"/>
</dbReference>